<dbReference type="InterPro" id="IPR018637">
    <property type="entry name" value="DUF2059"/>
</dbReference>
<sequence>MCKLFNMKISILTVLLALVTTFSFGQENNTYKSTLTKMMQVSGSEVTFKTAIDQMISMIKQQQSNIPNEFWDEFVTEINKDAIGKLVDLILPVYQKHLTEADLRQLIAFYETPIGKKFAEKTPLITRESMAAGQEWGRQIGEKVENKLKEKGYLKQ</sequence>
<dbReference type="HOGENOM" id="CLU_107918_0_1_10"/>
<keyword evidence="1" id="KW-0732">Signal</keyword>
<feature type="chain" id="PRO_5002972167" description="DUF2059 domain-containing protein" evidence="1">
    <location>
        <begin position="26"/>
        <end position="156"/>
    </location>
</feature>
<proteinExistence type="predicted"/>
<name>C6Y2X8_PEDHD</name>
<dbReference type="STRING" id="485917.Phep_0969"/>
<evidence type="ECO:0000259" key="2">
    <source>
        <dbReference type="Pfam" id="PF09832"/>
    </source>
</evidence>
<organism evidence="3 4">
    <name type="scientific">Pedobacter heparinus (strain ATCC 13125 / DSM 2366 / CIP 104194 / JCM 7457 / NBRC 12017 / NCIMB 9290 / NRRL B-14731 / HIM 762-3)</name>
    <dbReference type="NCBI Taxonomy" id="485917"/>
    <lineage>
        <taxon>Bacteria</taxon>
        <taxon>Pseudomonadati</taxon>
        <taxon>Bacteroidota</taxon>
        <taxon>Sphingobacteriia</taxon>
        <taxon>Sphingobacteriales</taxon>
        <taxon>Sphingobacteriaceae</taxon>
        <taxon>Pedobacter</taxon>
    </lineage>
</organism>
<dbReference type="eggNOG" id="COG3184">
    <property type="taxonomic scope" value="Bacteria"/>
</dbReference>
<dbReference type="EMBL" id="CP001681">
    <property type="protein sequence ID" value="ACU03191.1"/>
    <property type="molecule type" value="Genomic_DNA"/>
</dbReference>
<protein>
    <recommendedName>
        <fullName evidence="2">DUF2059 domain-containing protein</fullName>
    </recommendedName>
</protein>
<evidence type="ECO:0000256" key="1">
    <source>
        <dbReference type="SAM" id="SignalP"/>
    </source>
</evidence>
<dbReference type="AlphaFoldDB" id="C6Y2X8"/>
<dbReference type="Proteomes" id="UP000000852">
    <property type="component" value="Chromosome"/>
</dbReference>
<feature type="signal peptide" evidence="1">
    <location>
        <begin position="1"/>
        <end position="25"/>
    </location>
</feature>
<evidence type="ECO:0000313" key="3">
    <source>
        <dbReference type="EMBL" id="ACU03191.1"/>
    </source>
</evidence>
<dbReference type="KEGG" id="phe:Phep_0969"/>
<evidence type="ECO:0000313" key="4">
    <source>
        <dbReference type="Proteomes" id="UP000000852"/>
    </source>
</evidence>
<gene>
    <name evidence="3" type="ordered locus">Phep_0969</name>
</gene>
<dbReference type="Pfam" id="PF09832">
    <property type="entry name" value="DUF2059"/>
    <property type="match status" value="1"/>
</dbReference>
<keyword evidence="4" id="KW-1185">Reference proteome</keyword>
<accession>C6Y2X8</accession>
<reference evidence="3 4" key="1">
    <citation type="journal article" date="2009" name="Stand. Genomic Sci.">
        <title>Complete genome sequence of Pedobacter heparinus type strain (HIM 762-3).</title>
        <authorList>
            <person name="Han C."/>
            <person name="Spring S."/>
            <person name="Lapidus A."/>
            <person name="Del Rio T.G."/>
            <person name="Tice H."/>
            <person name="Copeland A."/>
            <person name="Cheng J.F."/>
            <person name="Lucas S."/>
            <person name="Chen F."/>
            <person name="Nolan M."/>
            <person name="Bruce D."/>
            <person name="Goodwin L."/>
            <person name="Pitluck S."/>
            <person name="Ivanova N."/>
            <person name="Mavromatis K."/>
            <person name="Mikhailova N."/>
            <person name="Pati A."/>
            <person name="Chen A."/>
            <person name="Palaniappan K."/>
            <person name="Land M."/>
            <person name="Hauser L."/>
            <person name="Chang Y.J."/>
            <person name="Jeffries C.C."/>
            <person name="Saunders E."/>
            <person name="Chertkov O."/>
            <person name="Brettin T."/>
            <person name="Goker M."/>
            <person name="Rohde M."/>
            <person name="Bristow J."/>
            <person name="Eisen J.A."/>
            <person name="Markowitz V."/>
            <person name="Hugenholtz P."/>
            <person name="Kyrpides N.C."/>
            <person name="Klenk H.P."/>
            <person name="Detter J.C."/>
        </authorList>
    </citation>
    <scope>NUCLEOTIDE SEQUENCE [LARGE SCALE GENOMIC DNA]</scope>
    <source>
        <strain evidence="4">ATCC 13125 / DSM 2366 / CIP 104194 / JCM 7457 / NBRC 12017 / NCIMB 9290 / NRRL B-14731 / HIM 762-3</strain>
    </source>
</reference>
<feature type="domain" description="DUF2059" evidence="2">
    <location>
        <begin position="85"/>
        <end position="141"/>
    </location>
</feature>